<sequence>MNKSGANPTSIQLAGSLKPLHSPPSFELVAELLSSGLVSAAFLSTSATACKICCGHRNENRLLQKLRLQVLEHPPGEWRVVLGSEAPKYLSFYSQMQFTYHYLFLLQCINSQFSKEILV</sequence>
<organism evidence="1 2">
    <name type="scientific">Arachis hypogaea</name>
    <name type="common">Peanut</name>
    <dbReference type="NCBI Taxonomy" id="3818"/>
    <lineage>
        <taxon>Eukaryota</taxon>
        <taxon>Viridiplantae</taxon>
        <taxon>Streptophyta</taxon>
        <taxon>Embryophyta</taxon>
        <taxon>Tracheophyta</taxon>
        <taxon>Spermatophyta</taxon>
        <taxon>Magnoliopsida</taxon>
        <taxon>eudicotyledons</taxon>
        <taxon>Gunneridae</taxon>
        <taxon>Pentapetalae</taxon>
        <taxon>rosids</taxon>
        <taxon>fabids</taxon>
        <taxon>Fabales</taxon>
        <taxon>Fabaceae</taxon>
        <taxon>Papilionoideae</taxon>
        <taxon>50 kb inversion clade</taxon>
        <taxon>dalbergioids sensu lato</taxon>
        <taxon>Dalbergieae</taxon>
        <taxon>Pterocarpus clade</taxon>
        <taxon>Arachis</taxon>
    </lineage>
</organism>
<accession>A0A444YNE1</accession>
<dbReference type="EMBL" id="SDMP01000016">
    <property type="protein sequence ID" value="RYR03463.1"/>
    <property type="molecule type" value="Genomic_DNA"/>
</dbReference>
<evidence type="ECO:0000313" key="1">
    <source>
        <dbReference type="EMBL" id="RYR03463.1"/>
    </source>
</evidence>
<reference evidence="1 2" key="1">
    <citation type="submission" date="2019-01" db="EMBL/GenBank/DDBJ databases">
        <title>Sequencing of cultivated peanut Arachis hypogaea provides insights into genome evolution and oil improvement.</title>
        <authorList>
            <person name="Chen X."/>
        </authorList>
    </citation>
    <scope>NUCLEOTIDE SEQUENCE [LARGE SCALE GENOMIC DNA]</scope>
    <source>
        <strain evidence="2">cv. Fuhuasheng</strain>
        <tissue evidence="1">Leaves</tissue>
    </source>
</reference>
<dbReference type="Proteomes" id="UP000289738">
    <property type="component" value="Chromosome B06"/>
</dbReference>
<gene>
    <name evidence="1" type="ORF">Ahy_B06g082437</name>
</gene>
<name>A0A444YNE1_ARAHY</name>
<protein>
    <submittedName>
        <fullName evidence="1">Uncharacterized protein</fullName>
    </submittedName>
</protein>
<keyword evidence="2" id="KW-1185">Reference proteome</keyword>
<proteinExistence type="predicted"/>
<evidence type="ECO:0000313" key="2">
    <source>
        <dbReference type="Proteomes" id="UP000289738"/>
    </source>
</evidence>
<dbReference type="AlphaFoldDB" id="A0A444YNE1"/>
<comment type="caution">
    <text evidence="1">The sequence shown here is derived from an EMBL/GenBank/DDBJ whole genome shotgun (WGS) entry which is preliminary data.</text>
</comment>